<evidence type="ECO:0000313" key="2">
    <source>
        <dbReference type="Proteomes" id="UP001057452"/>
    </source>
</evidence>
<feature type="non-terminal residue" evidence="1">
    <location>
        <position position="124"/>
    </location>
</feature>
<comment type="caution">
    <text evidence="1">The sequence shown here is derived from an EMBL/GenBank/DDBJ whole genome shotgun (WGS) entry which is preliminary data.</text>
</comment>
<reference evidence="1" key="1">
    <citation type="submission" date="2022-05" db="EMBL/GenBank/DDBJ databases">
        <title>Chromosome-level genome of Chaenocephalus aceratus.</title>
        <authorList>
            <person name="Park H."/>
        </authorList>
    </citation>
    <scope>NUCLEOTIDE SEQUENCE</scope>
    <source>
        <strain evidence="1">KU_202001</strain>
    </source>
</reference>
<gene>
    <name evidence="1" type="ORF">KUCAC02_027501</name>
</gene>
<keyword evidence="2" id="KW-1185">Reference proteome</keyword>
<organism evidence="1 2">
    <name type="scientific">Chaenocephalus aceratus</name>
    <name type="common">Blackfin icefish</name>
    <name type="synonym">Chaenichthys aceratus</name>
    <dbReference type="NCBI Taxonomy" id="36190"/>
    <lineage>
        <taxon>Eukaryota</taxon>
        <taxon>Metazoa</taxon>
        <taxon>Chordata</taxon>
        <taxon>Craniata</taxon>
        <taxon>Vertebrata</taxon>
        <taxon>Euteleostomi</taxon>
        <taxon>Actinopterygii</taxon>
        <taxon>Neopterygii</taxon>
        <taxon>Teleostei</taxon>
        <taxon>Neoteleostei</taxon>
        <taxon>Acanthomorphata</taxon>
        <taxon>Eupercaria</taxon>
        <taxon>Perciformes</taxon>
        <taxon>Notothenioidei</taxon>
        <taxon>Channichthyidae</taxon>
        <taxon>Chaenocephalus</taxon>
    </lineage>
</organism>
<evidence type="ECO:0000313" key="1">
    <source>
        <dbReference type="EMBL" id="KAI4807710.1"/>
    </source>
</evidence>
<name>A0ACB9W4J6_CHAAC</name>
<accession>A0ACB9W4J6</accession>
<proteinExistence type="predicted"/>
<dbReference type="Proteomes" id="UP001057452">
    <property type="component" value="Chromosome 19"/>
</dbReference>
<dbReference type="EMBL" id="CM043803">
    <property type="protein sequence ID" value="KAI4807710.1"/>
    <property type="molecule type" value="Genomic_DNA"/>
</dbReference>
<sequence length="124" mass="14045">KAEHELLTGARSNEVKMSHLAPCGTDYRAQSPQQDSQQIQTREGAEARIKEMQNIFSLVYNPEEGFGDHPNESWERQEAAGTYFTGKTFYCVDGQFHRRFSGYINAKHEGRLGKVEVLLNVSGH</sequence>
<protein>
    <submittedName>
        <fullName evidence="1">Uncharacterized protein</fullName>
    </submittedName>
</protein>
<feature type="non-terminal residue" evidence="1">
    <location>
        <position position="1"/>
    </location>
</feature>